<keyword evidence="3" id="KW-1185">Reference proteome</keyword>
<accession>A0A9D4G1H8</accession>
<feature type="region of interest" description="Disordered" evidence="1">
    <location>
        <begin position="17"/>
        <end position="37"/>
    </location>
</feature>
<gene>
    <name evidence="2" type="ORF">DPMN_137227</name>
</gene>
<evidence type="ECO:0000313" key="3">
    <source>
        <dbReference type="Proteomes" id="UP000828390"/>
    </source>
</evidence>
<dbReference type="EMBL" id="JAIWYP010000006">
    <property type="protein sequence ID" value="KAH3808868.1"/>
    <property type="molecule type" value="Genomic_DNA"/>
</dbReference>
<protein>
    <submittedName>
        <fullName evidence="2">Uncharacterized protein</fullName>
    </submittedName>
</protein>
<dbReference type="Proteomes" id="UP000828390">
    <property type="component" value="Unassembled WGS sequence"/>
</dbReference>
<evidence type="ECO:0000256" key="1">
    <source>
        <dbReference type="SAM" id="MobiDB-lite"/>
    </source>
</evidence>
<sequence length="54" mass="6072">MYRAEARANKKFKAEWSKSPEARATGIPEAGSCNQQCNPRGVDETVIETPMFRL</sequence>
<reference evidence="2" key="1">
    <citation type="journal article" date="2019" name="bioRxiv">
        <title>The Genome of the Zebra Mussel, Dreissena polymorpha: A Resource for Invasive Species Research.</title>
        <authorList>
            <person name="McCartney M.A."/>
            <person name="Auch B."/>
            <person name="Kono T."/>
            <person name="Mallez S."/>
            <person name="Zhang Y."/>
            <person name="Obille A."/>
            <person name="Becker A."/>
            <person name="Abrahante J.E."/>
            <person name="Garbe J."/>
            <person name="Badalamenti J.P."/>
            <person name="Herman A."/>
            <person name="Mangelson H."/>
            <person name="Liachko I."/>
            <person name="Sullivan S."/>
            <person name="Sone E.D."/>
            <person name="Koren S."/>
            <person name="Silverstein K.A.T."/>
            <person name="Beckman K.B."/>
            <person name="Gohl D.M."/>
        </authorList>
    </citation>
    <scope>NUCLEOTIDE SEQUENCE</scope>
    <source>
        <strain evidence="2">Duluth1</strain>
        <tissue evidence="2">Whole animal</tissue>
    </source>
</reference>
<reference evidence="2" key="2">
    <citation type="submission" date="2020-11" db="EMBL/GenBank/DDBJ databases">
        <authorList>
            <person name="McCartney M.A."/>
            <person name="Auch B."/>
            <person name="Kono T."/>
            <person name="Mallez S."/>
            <person name="Becker A."/>
            <person name="Gohl D.M."/>
            <person name="Silverstein K.A.T."/>
            <person name="Koren S."/>
            <person name="Bechman K.B."/>
            <person name="Herman A."/>
            <person name="Abrahante J.E."/>
            <person name="Garbe J."/>
        </authorList>
    </citation>
    <scope>NUCLEOTIDE SEQUENCE</scope>
    <source>
        <strain evidence="2">Duluth1</strain>
        <tissue evidence="2">Whole animal</tissue>
    </source>
</reference>
<dbReference type="AlphaFoldDB" id="A0A9D4G1H8"/>
<name>A0A9D4G1H8_DREPO</name>
<organism evidence="2 3">
    <name type="scientific">Dreissena polymorpha</name>
    <name type="common">Zebra mussel</name>
    <name type="synonym">Mytilus polymorpha</name>
    <dbReference type="NCBI Taxonomy" id="45954"/>
    <lineage>
        <taxon>Eukaryota</taxon>
        <taxon>Metazoa</taxon>
        <taxon>Spiralia</taxon>
        <taxon>Lophotrochozoa</taxon>
        <taxon>Mollusca</taxon>
        <taxon>Bivalvia</taxon>
        <taxon>Autobranchia</taxon>
        <taxon>Heteroconchia</taxon>
        <taxon>Euheterodonta</taxon>
        <taxon>Imparidentia</taxon>
        <taxon>Neoheterodontei</taxon>
        <taxon>Myida</taxon>
        <taxon>Dreissenoidea</taxon>
        <taxon>Dreissenidae</taxon>
        <taxon>Dreissena</taxon>
    </lineage>
</organism>
<proteinExistence type="predicted"/>
<comment type="caution">
    <text evidence="2">The sequence shown here is derived from an EMBL/GenBank/DDBJ whole genome shotgun (WGS) entry which is preliminary data.</text>
</comment>
<evidence type="ECO:0000313" key="2">
    <source>
        <dbReference type="EMBL" id="KAH3808868.1"/>
    </source>
</evidence>